<dbReference type="InterPro" id="IPR004843">
    <property type="entry name" value="Calcineurin-like_PHP"/>
</dbReference>
<evidence type="ECO:0000256" key="3">
    <source>
        <dbReference type="RuleBase" id="RU361203"/>
    </source>
</evidence>
<evidence type="ECO:0000259" key="4">
    <source>
        <dbReference type="Pfam" id="PF00149"/>
    </source>
</evidence>
<feature type="chain" id="PRO_5031603755" description="Purple acid phosphatase" evidence="3">
    <location>
        <begin position="25"/>
        <end position="463"/>
    </location>
</feature>
<sequence length="463" mass="53656">MSSLSSLILCLIVVATVLFHFSNAFEKHPHPHRVFHLPTSRRLSIQSSLPGNLYPTQFKLALYKDPTMMHISYHVSQPFSRHEDHICQYAKWTGSESTLQWKRALVVRFITYHQNAGTDVTHRMVQLQPNTEYVYKCMQREDLFHFHTGDYLYERKQQPSKFLLLGDFGSEFANSTVRAVTNRVRNESVDAVLLVGDISYADIYNCSDYEMVFDEFMNEMEPVMATHPFMVCPGNHEYACKNGDCFEWTKDFVPYNAKFTMIFDSGKIHNMWYSFVWRNVQVISISTETDYPLAPFPSKFGDQLSWFEDQLKKANENRDQVPFVLVMGHRPIYSSHKEYSTDGVPIGSARKLQMAIEDLLYKYQVDLYVCGHVHSYERTYPTYQNKRNPQGTIHAVIGHAGNPEGPTKEDSYAHPVPQWSANHFTKDLGYVTLETTQDYMLWKMFASGSDTLADEIKIPRKSL</sequence>
<evidence type="ECO:0000256" key="2">
    <source>
        <dbReference type="ARBA" id="ARBA00023180"/>
    </source>
</evidence>
<comment type="catalytic activity">
    <reaction evidence="3">
        <text>a phosphate monoester + H2O = an alcohol + phosphate</text>
        <dbReference type="Rhea" id="RHEA:15017"/>
        <dbReference type="ChEBI" id="CHEBI:15377"/>
        <dbReference type="ChEBI" id="CHEBI:30879"/>
        <dbReference type="ChEBI" id="CHEBI:43474"/>
        <dbReference type="ChEBI" id="CHEBI:67140"/>
        <dbReference type="EC" id="3.1.3.2"/>
    </reaction>
</comment>
<keyword evidence="3" id="KW-0378">Hydrolase</keyword>
<dbReference type="PANTHER" id="PTHR45867">
    <property type="entry name" value="PURPLE ACID PHOSPHATASE"/>
    <property type="match status" value="1"/>
</dbReference>
<keyword evidence="2" id="KW-0325">Glycoprotein</keyword>
<comment type="similarity">
    <text evidence="3">Belongs to the metallophosphoesterase superfamily. Purple acid phosphatase family.</text>
</comment>
<dbReference type="InterPro" id="IPR041792">
    <property type="entry name" value="MPP_PAP"/>
</dbReference>
<keyword evidence="1 3" id="KW-0732">Signal</keyword>
<dbReference type="Gene3D" id="2.60.40.380">
    <property type="entry name" value="Purple acid phosphatase-like, N-terminal"/>
    <property type="match status" value="1"/>
</dbReference>
<dbReference type="Pfam" id="PF00149">
    <property type="entry name" value="Metallophos"/>
    <property type="match status" value="1"/>
</dbReference>
<evidence type="ECO:0000256" key="1">
    <source>
        <dbReference type="ARBA" id="ARBA00022729"/>
    </source>
</evidence>
<name>A0A7S1PFB7_9EUKA</name>
<accession>A0A7S1PFB7</accession>
<dbReference type="InterPro" id="IPR008963">
    <property type="entry name" value="Purple_acid_Pase-like_N"/>
</dbReference>
<dbReference type="GO" id="GO:0003993">
    <property type="term" value="F:acid phosphatase activity"/>
    <property type="evidence" value="ECO:0007669"/>
    <property type="project" value="UniProtKB-EC"/>
</dbReference>
<evidence type="ECO:0000313" key="6">
    <source>
        <dbReference type="EMBL" id="CAD9077743.1"/>
    </source>
</evidence>
<gene>
    <name evidence="6" type="ORF">PCOS0759_LOCUS975</name>
</gene>
<feature type="domain" description="Calcineurin-like phosphoesterase" evidence="4">
    <location>
        <begin position="161"/>
        <end position="376"/>
    </location>
</feature>
<dbReference type="Gene3D" id="3.60.21.10">
    <property type="match status" value="1"/>
</dbReference>
<proteinExistence type="inferred from homology"/>
<dbReference type="InterPro" id="IPR025733">
    <property type="entry name" value="PAPs_C"/>
</dbReference>
<dbReference type="AlphaFoldDB" id="A0A7S1PFB7"/>
<dbReference type="EMBL" id="HBGD01001219">
    <property type="protein sequence ID" value="CAD9077743.1"/>
    <property type="molecule type" value="Transcribed_RNA"/>
</dbReference>
<evidence type="ECO:0000259" key="5">
    <source>
        <dbReference type="Pfam" id="PF14008"/>
    </source>
</evidence>
<dbReference type="EC" id="3.1.3.2" evidence="3"/>
<dbReference type="Pfam" id="PF14008">
    <property type="entry name" value="Metallophos_C"/>
    <property type="match status" value="1"/>
</dbReference>
<dbReference type="SUPFAM" id="SSF56300">
    <property type="entry name" value="Metallo-dependent phosphatases"/>
    <property type="match status" value="1"/>
</dbReference>
<dbReference type="GO" id="GO:0046872">
    <property type="term" value="F:metal ion binding"/>
    <property type="evidence" value="ECO:0007669"/>
    <property type="project" value="InterPro"/>
</dbReference>
<reference evidence="6" key="1">
    <citation type="submission" date="2021-01" db="EMBL/GenBank/DDBJ databases">
        <authorList>
            <person name="Corre E."/>
            <person name="Pelletier E."/>
            <person name="Niang G."/>
            <person name="Scheremetjew M."/>
            <person name="Finn R."/>
            <person name="Kale V."/>
            <person name="Holt S."/>
            <person name="Cochrane G."/>
            <person name="Meng A."/>
            <person name="Brown T."/>
            <person name="Cohen L."/>
        </authorList>
    </citation>
    <scope>NUCLEOTIDE SEQUENCE</scope>
    <source>
        <strain evidence="6">WS</strain>
    </source>
</reference>
<protein>
    <recommendedName>
        <fullName evidence="3">Purple acid phosphatase</fullName>
        <ecNumber evidence="3">3.1.3.2</ecNumber>
    </recommendedName>
</protein>
<dbReference type="CDD" id="cd00839">
    <property type="entry name" value="MPP_PAPs"/>
    <property type="match status" value="1"/>
</dbReference>
<dbReference type="SUPFAM" id="SSF49363">
    <property type="entry name" value="Purple acid phosphatase, N-terminal domain"/>
    <property type="match status" value="1"/>
</dbReference>
<feature type="domain" description="Purple acid phosphatase C-terminal" evidence="5">
    <location>
        <begin position="391"/>
        <end position="455"/>
    </location>
</feature>
<dbReference type="InterPro" id="IPR029052">
    <property type="entry name" value="Metallo-depent_PP-like"/>
</dbReference>
<feature type="signal peptide" evidence="3">
    <location>
        <begin position="1"/>
        <end position="24"/>
    </location>
</feature>
<organism evidence="6">
    <name type="scientific">Percolomonas cosmopolitus</name>
    <dbReference type="NCBI Taxonomy" id="63605"/>
    <lineage>
        <taxon>Eukaryota</taxon>
        <taxon>Discoba</taxon>
        <taxon>Heterolobosea</taxon>
        <taxon>Tetramitia</taxon>
        <taxon>Eutetramitia</taxon>
        <taxon>Percolomonadidae</taxon>
        <taxon>Percolomonas</taxon>
    </lineage>
</organism>